<reference evidence="1 2" key="1">
    <citation type="submission" date="2017-04" db="EMBL/GenBank/DDBJ databases">
        <title>Complete genome sequence and characterization of temperature-dependent bacteriophage phiA8-29 infecting Aeromonas.</title>
        <authorList>
            <person name="He Y."/>
            <person name="Yang H."/>
        </authorList>
    </citation>
    <scope>NUCLEOTIDE SEQUENCE [LARGE SCALE GENOMIC DNA]</scope>
</reference>
<dbReference type="EMBL" id="KY914485">
    <property type="protein sequence ID" value="ARK07905.1"/>
    <property type="molecule type" value="Genomic_DNA"/>
</dbReference>
<evidence type="ECO:0008006" key="3">
    <source>
        <dbReference type="Google" id="ProtNLM"/>
    </source>
</evidence>
<dbReference type="Proteomes" id="UP000221506">
    <property type="component" value="Segment"/>
</dbReference>
<name>A0A1W6DYC9_9CAUD</name>
<organism evidence="1 2">
    <name type="scientific">Aeromonas phage phiA8-29</name>
    <dbReference type="NCBI Taxonomy" id="1978922"/>
    <lineage>
        <taxon>Viruses</taxon>
        <taxon>Duplodnaviria</taxon>
        <taxon>Heunggongvirae</taxon>
        <taxon>Uroviricota</taxon>
        <taxon>Caudoviricetes</taxon>
        <taxon>Pantevenvirales</taxon>
        <taxon>Ackermannviridae</taxon>
        <taxon>Tedavirus</taxon>
        <taxon>Tedavirus A829</taxon>
    </lineage>
</organism>
<evidence type="ECO:0000313" key="1">
    <source>
        <dbReference type="EMBL" id="ARK07905.1"/>
    </source>
</evidence>
<keyword evidence="2" id="KW-1185">Reference proteome</keyword>
<sequence>MKALKRLLIVSVVSALMLGCTDAKFSRATNFGQSAEVSCYSGGKIVYHGQSTGKIVNLEGDGISFVEKDSNDLIELRLDCVTRYN</sequence>
<proteinExistence type="predicted"/>
<evidence type="ECO:0000313" key="2">
    <source>
        <dbReference type="Proteomes" id="UP000221506"/>
    </source>
</evidence>
<protein>
    <recommendedName>
        <fullName evidence="3">Lipoprotein</fullName>
    </recommendedName>
</protein>
<accession>A0A1W6DYC9</accession>
<gene>
    <name evidence="1" type="ORF">phiA829_085</name>
</gene>
<dbReference type="PROSITE" id="PS51257">
    <property type="entry name" value="PROKAR_LIPOPROTEIN"/>
    <property type="match status" value="1"/>
</dbReference>